<feature type="region of interest" description="Disordered" evidence="1">
    <location>
        <begin position="582"/>
        <end position="627"/>
    </location>
</feature>
<gene>
    <name evidence="2" type="ORF">L207DRAFT_591589</name>
</gene>
<feature type="region of interest" description="Disordered" evidence="1">
    <location>
        <begin position="457"/>
        <end position="502"/>
    </location>
</feature>
<keyword evidence="3" id="KW-1185">Reference proteome</keyword>
<feature type="compositionally biased region" description="Acidic residues" evidence="1">
    <location>
        <begin position="475"/>
        <end position="485"/>
    </location>
</feature>
<accession>A0A2J6QZF6</accession>
<dbReference type="OrthoDB" id="10254945at2759"/>
<proteinExistence type="predicted"/>
<evidence type="ECO:0000313" key="3">
    <source>
        <dbReference type="Proteomes" id="UP000235786"/>
    </source>
</evidence>
<evidence type="ECO:0000313" key="2">
    <source>
        <dbReference type="EMBL" id="PMD31642.1"/>
    </source>
</evidence>
<dbReference type="AlphaFoldDB" id="A0A2J6QZF6"/>
<organism evidence="2 3">
    <name type="scientific">Hyaloscypha variabilis (strain UAMH 11265 / GT02V1 / F)</name>
    <name type="common">Meliniomyces variabilis</name>
    <dbReference type="NCBI Taxonomy" id="1149755"/>
    <lineage>
        <taxon>Eukaryota</taxon>
        <taxon>Fungi</taxon>
        <taxon>Dikarya</taxon>
        <taxon>Ascomycota</taxon>
        <taxon>Pezizomycotina</taxon>
        <taxon>Leotiomycetes</taxon>
        <taxon>Helotiales</taxon>
        <taxon>Hyaloscyphaceae</taxon>
        <taxon>Hyaloscypha</taxon>
        <taxon>Hyaloscypha variabilis</taxon>
    </lineage>
</organism>
<evidence type="ECO:0000256" key="1">
    <source>
        <dbReference type="SAM" id="MobiDB-lite"/>
    </source>
</evidence>
<dbReference type="Proteomes" id="UP000235786">
    <property type="component" value="Unassembled WGS sequence"/>
</dbReference>
<reference evidence="2 3" key="1">
    <citation type="submission" date="2016-04" db="EMBL/GenBank/DDBJ databases">
        <title>A degradative enzymes factory behind the ericoid mycorrhizal symbiosis.</title>
        <authorList>
            <consortium name="DOE Joint Genome Institute"/>
            <person name="Martino E."/>
            <person name="Morin E."/>
            <person name="Grelet G."/>
            <person name="Kuo A."/>
            <person name="Kohler A."/>
            <person name="Daghino S."/>
            <person name="Barry K."/>
            <person name="Choi C."/>
            <person name="Cichocki N."/>
            <person name="Clum A."/>
            <person name="Copeland A."/>
            <person name="Hainaut M."/>
            <person name="Haridas S."/>
            <person name="Labutti K."/>
            <person name="Lindquist E."/>
            <person name="Lipzen A."/>
            <person name="Khouja H.-R."/>
            <person name="Murat C."/>
            <person name="Ohm R."/>
            <person name="Olson A."/>
            <person name="Spatafora J."/>
            <person name="Veneault-Fourrey C."/>
            <person name="Henrissat B."/>
            <person name="Grigoriev I."/>
            <person name="Martin F."/>
            <person name="Perotto S."/>
        </authorList>
    </citation>
    <scope>NUCLEOTIDE SEQUENCE [LARGE SCALE GENOMIC DNA]</scope>
    <source>
        <strain evidence="2 3">F</strain>
    </source>
</reference>
<name>A0A2J6QZF6_HYAVF</name>
<protein>
    <submittedName>
        <fullName evidence="2">Uncharacterized protein</fullName>
    </submittedName>
</protein>
<sequence length="627" mass="71904">MNLPEFTAFAAVYTHPYGEEHRPLAGFVPYKSGLTPIRFTIAELDILETLANTNNSTDDVILNDTPIHPAFAKSRWMLPLPKNFAEYPLGLDREGYWSIKNDIVWDALQPALRMASQTLQNAQSWPWFEAFIDPRCYEKIPDSELPPEFKNRYYERFKLRPPHITAQDQTRMRQKINFLSTKIQFNLASGLSEGKKGNFVVDEGVTHPATAWQSTICFLSCHLLEPLLQPTNQKITPAERILCHFQIAITILHEFTHALWDNLHSLEHPFVRKFTEPYFEDETMAELGFSMEVGVYGGTNNRFKASRGGKQPGLPPGGIFSSNPFCWRMRNSGATAQPNFNKYSSKWSEDIYFPIPISYFVNLFHPQFWQTYVKQYGYKTIHMGPKTLGSKYSREPFSNKAMKDEYFVYHSDCSRKDLAVSDDMTKDEKVASLLENARRQVSRKVVRAIQDNTNRSDAIEKLGFGSSRHGYSTDQDSDEDSEDSADSNPVAPPETYRYPQFNPGCPNTQYEMIREFLFTNRQQLALDSLYFDMEEHLMIDSGWPTNRLPPRNIWSQLPADYKKGSHPIIRVFDYGTRKMLEDNRFGPPGTIRRSENGWDSESDAESPVSLGDSSSSRSDDSGDPMES</sequence>
<dbReference type="EMBL" id="KZ613962">
    <property type="protein sequence ID" value="PMD31642.1"/>
    <property type="molecule type" value="Genomic_DNA"/>
</dbReference>
<dbReference type="STRING" id="1149755.A0A2J6QZF6"/>